<proteinExistence type="predicted"/>
<dbReference type="Proteomes" id="UP001611548">
    <property type="component" value="Unassembled WGS sequence"/>
</dbReference>
<accession>A0ABW7USA0</accession>
<dbReference type="RefSeq" id="WP_079100915.1">
    <property type="nucleotide sequence ID" value="NZ_JBIRWE010000005.1"/>
</dbReference>
<keyword evidence="3" id="KW-1185">Reference proteome</keyword>
<organism evidence="2 3">
    <name type="scientific">Streptomyces pathocidini</name>
    <dbReference type="NCBI Taxonomy" id="1650571"/>
    <lineage>
        <taxon>Bacteria</taxon>
        <taxon>Bacillati</taxon>
        <taxon>Actinomycetota</taxon>
        <taxon>Actinomycetes</taxon>
        <taxon>Kitasatosporales</taxon>
        <taxon>Streptomycetaceae</taxon>
        <taxon>Streptomyces</taxon>
    </lineage>
</organism>
<keyword evidence="1" id="KW-0732">Signal</keyword>
<comment type="caution">
    <text evidence="2">The sequence shown here is derived from an EMBL/GenBank/DDBJ whole genome shotgun (WGS) entry which is preliminary data.</text>
</comment>
<evidence type="ECO:0008006" key="4">
    <source>
        <dbReference type="Google" id="ProtNLM"/>
    </source>
</evidence>
<protein>
    <recommendedName>
        <fullName evidence="4">Lipoprotein</fullName>
    </recommendedName>
</protein>
<dbReference type="PROSITE" id="PS51257">
    <property type="entry name" value="PROKAR_LIPOPROTEIN"/>
    <property type="match status" value="1"/>
</dbReference>
<name>A0ABW7USA0_9ACTN</name>
<evidence type="ECO:0000313" key="2">
    <source>
        <dbReference type="EMBL" id="MFI1965495.1"/>
    </source>
</evidence>
<evidence type="ECO:0000256" key="1">
    <source>
        <dbReference type="SAM" id="SignalP"/>
    </source>
</evidence>
<feature type="chain" id="PRO_5045891796" description="Lipoprotein" evidence="1">
    <location>
        <begin position="25"/>
        <end position="421"/>
    </location>
</feature>
<evidence type="ECO:0000313" key="3">
    <source>
        <dbReference type="Proteomes" id="UP001611548"/>
    </source>
</evidence>
<sequence length="421" mass="45163">MVGWARVWALVGAVLVALATGCDAGDGTGGPAGGDRAAVQRVLDRRASAVTERNPGGFLAAADPRADGFRTHQRQVFRNLADVPIDEWGYRITRTHDLPPATGEARRLAVEARLRYRIKGYDTAPVDVPQRLTAVERDGRWYLAAESSRSPDGTAPARQLWEQGAVTAVRGDRALVLGAGQDADRLREIARTAGRAVPAADAAWRGPWVRRVVVLVPPSLNGMGELLGAPAAGYRAIAAVTTGEAGGSGKAPADRVIVNPEAYGGLSPFGRQVVLTHETTHVATRASTSPTTPLWLSEGFADWAAYRGTGRAPREVAPELGRAAATGQLADHLRRLPADEDFGFTGGGDRLATAYESSWLACRMIAAEWGEERLRELYRTARDTPADQALRKVLGLSPEEFTERWRAYAERELGARLAPAP</sequence>
<dbReference type="EMBL" id="JBIRWE010000005">
    <property type="protein sequence ID" value="MFI1965495.1"/>
    <property type="molecule type" value="Genomic_DNA"/>
</dbReference>
<gene>
    <name evidence="2" type="ORF">ACH429_15510</name>
</gene>
<feature type="signal peptide" evidence="1">
    <location>
        <begin position="1"/>
        <end position="24"/>
    </location>
</feature>
<reference evidence="2 3" key="1">
    <citation type="submission" date="2024-10" db="EMBL/GenBank/DDBJ databases">
        <title>The Natural Products Discovery Center: Release of the First 8490 Sequenced Strains for Exploring Actinobacteria Biosynthetic Diversity.</title>
        <authorList>
            <person name="Kalkreuter E."/>
            <person name="Kautsar S.A."/>
            <person name="Yang D."/>
            <person name="Bader C.D."/>
            <person name="Teijaro C.N."/>
            <person name="Fluegel L."/>
            <person name="Davis C.M."/>
            <person name="Simpson J.R."/>
            <person name="Lauterbach L."/>
            <person name="Steele A.D."/>
            <person name="Gui C."/>
            <person name="Meng S."/>
            <person name="Li G."/>
            <person name="Viehrig K."/>
            <person name="Ye F."/>
            <person name="Su P."/>
            <person name="Kiefer A.F."/>
            <person name="Nichols A."/>
            <person name="Cepeda A.J."/>
            <person name="Yan W."/>
            <person name="Fan B."/>
            <person name="Jiang Y."/>
            <person name="Adhikari A."/>
            <person name="Zheng C.-J."/>
            <person name="Schuster L."/>
            <person name="Cowan T.M."/>
            <person name="Smanski M.J."/>
            <person name="Chevrette M.G."/>
            <person name="De Carvalho L.P.S."/>
            <person name="Shen B."/>
        </authorList>
    </citation>
    <scope>NUCLEOTIDE SEQUENCE [LARGE SCALE GENOMIC DNA]</scope>
    <source>
        <strain evidence="2 3">NPDC020327</strain>
    </source>
</reference>